<dbReference type="Proteomes" id="UP000436088">
    <property type="component" value="Unassembled WGS sequence"/>
</dbReference>
<name>A0A6A3AHT3_HIBSY</name>
<accession>A0A6A3AHT3</accession>
<gene>
    <name evidence="2" type="ORF">F3Y22_tig00110458pilonHSYRG00039</name>
</gene>
<evidence type="ECO:0000313" key="2">
    <source>
        <dbReference type="EMBL" id="KAE8704141.1"/>
    </source>
</evidence>
<comment type="caution">
    <text evidence="2">The sequence shown here is derived from an EMBL/GenBank/DDBJ whole genome shotgun (WGS) entry which is preliminary data.</text>
</comment>
<organism evidence="2 3">
    <name type="scientific">Hibiscus syriacus</name>
    <name type="common">Rose of Sharon</name>
    <dbReference type="NCBI Taxonomy" id="106335"/>
    <lineage>
        <taxon>Eukaryota</taxon>
        <taxon>Viridiplantae</taxon>
        <taxon>Streptophyta</taxon>
        <taxon>Embryophyta</taxon>
        <taxon>Tracheophyta</taxon>
        <taxon>Spermatophyta</taxon>
        <taxon>Magnoliopsida</taxon>
        <taxon>eudicotyledons</taxon>
        <taxon>Gunneridae</taxon>
        <taxon>Pentapetalae</taxon>
        <taxon>rosids</taxon>
        <taxon>malvids</taxon>
        <taxon>Malvales</taxon>
        <taxon>Malvaceae</taxon>
        <taxon>Malvoideae</taxon>
        <taxon>Hibiscus</taxon>
    </lineage>
</organism>
<reference evidence="2" key="1">
    <citation type="submission" date="2019-09" db="EMBL/GenBank/DDBJ databases">
        <title>Draft genome information of white flower Hibiscus syriacus.</title>
        <authorList>
            <person name="Kim Y.-M."/>
        </authorList>
    </citation>
    <scope>NUCLEOTIDE SEQUENCE [LARGE SCALE GENOMIC DNA]</scope>
    <source>
        <strain evidence="2">YM2019G1</strain>
    </source>
</reference>
<proteinExistence type="predicted"/>
<dbReference type="AlphaFoldDB" id="A0A6A3AHT3"/>
<evidence type="ECO:0000256" key="1">
    <source>
        <dbReference type="SAM" id="MobiDB-lite"/>
    </source>
</evidence>
<evidence type="ECO:0000313" key="3">
    <source>
        <dbReference type="Proteomes" id="UP000436088"/>
    </source>
</evidence>
<feature type="region of interest" description="Disordered" evidence="1">
    <location>
        <begin position="79"/>
        <end position="104"/>
    </location>
</feature>
<sequence length="104" mass="11970">MELLSAFSDEEFNAFNRMFINPSSFCHFPGAENGGLSHRIVDWSSPTFPTTAMGYSSVNVVQDSSENVKKRPLVLKDAQRVHKRAQNSKNNRKISLTEWWREQH</sequence>
<dbReference type="EMBL" id="VEPZ02000994">
    <property type="protein sequence ID" value="KAE8704141.1"/>
    <property type="molecule type" value="Genomic_DNA"/>
</dbReference>
<protein>
    <submittedName>
        <fullName evidence="2">Uncharacterized protein</fullName>
    </submittedName>
</protein>
<keyword evidence="3" id="KW-1185">Reference proteome</keyword>
<feature type="compositionally biased region" description="Basic residues" evidence="1">
    <location>
        <begin position="81"/>
        <end position="92"/>
    </location>
</feature>